<proteinExistence type="predicted"/>
<dbReference type="EMBL" id="CDNC01000003">
    <property type="protein sequence ID" value="CEM60861.1"/>
    <property type="molecule type" value="Genomic_DNA"/>
</dbReference>
<keyword evidence="1" id="KW-1133">Transmembrane helix</keyword>
<protein>
    <submittedName>
        <fullName evidence="2">Uncharacterized protein</fullName>
    </submittedName>
</protein>
<accession>A0A0B7GW28</accession>
<evidence type="ECO:0000313" key="4">
    <source>
        <dbReference type="Proteomes" id="UP000042527"/>
    </source>
</evidence>
<dbReference type="Proteomes" id="UP000042527">
    <property type="component" value="Unassembled WGS sequence"/>
</dbReference>
<keyword evidence="1" id="KW-0472">Membrane</keyword>
<dbReference type="GeneID" id="57752834"/>
<dbReference type="OrthoDB" id="353788at2"/>
<dbReference type="RefSeq" id="WP_002697839.1">
    <property type="nucleotide sequence ID" value="NZ_CDNC01000003.1"/>
</dbReference>
<feature type="transmembrane region" description="Helical" evidence="1">
    <location>
        <begin position="471"/>
        <end position="489"/>
    </location>
</feature>
<reference evidence="3 5" key="3">
    <citation type="submission" date="2019-08" db="EMBL/GenBank/DDBJ databases">
        <authorList>
            <person name="Kuhnert P."/>
        </authorList>
    </citation>
    <scope>NUCLEOTIDE SEQUENCE [LARGE SCALE GENOMIC DNA]</scope>
    <source>
        <strain evidence="3 5">B36.5</strain>
    </source>
</reference>
<keyword evidence="4" id="KW-1185">Reference proteome</keyword>
<evidence type="ECO:0000313" key="5">
    <source>
        <dbReference type="Proteomes" id="UP000323594"/>
    </source>
</evidence>
<reference evidence="4" key="1">
    <citation type="submission" date="2015-01" db="EMBL/GenBank/DDBJ databases">
        <authorList>
            <person name="Manzoor Shahid"/>
            <person name="Zubair Saima"/>
        </authorList>
    </citation>
    <scope>NUCLEOTIDE SEQUENCE [LARGE SCALE GENOMIC DNA]</scope>
    <source>
        <strain evidence="4">V1</strain>
    </source>
</reference>
<evidence type="ECO:0000313" key="3">
    <source>
        <dbReference type="EMBL" id="QEJ97723.1"/>
    </source>
</evidence>
<evidence type="ECO:0000256" key="1">
    <source>
        <dbReference type="SAM" id="Phobius"/>
    </source>
</evidence>
<sequence>MENGSELLNLLKSFALRADSSYVSLSEFCGYLHKYSRRFLQEKPELIVYLEITEDTLLEELKALQTEGKIEITEDKAKKQVIFIPHYFINKVTRRYKEIQEKPEIPFPLTRDTPRNFSTRFLKKISLEKEFAELSENPTGSFFLYELGFSDDTPSLIFPANFTAENMLLFAVDKIRMFLHEDESHDFIQKKLLMANPGKEISVRSFLSKMRARPAAIVDTLKQSGDIYLLWSYLCSFIRQEFAKKTEKLPDEVALIQGVFITEYLNNYYRNKAQQNLQRETALKNLELNLQKQPYYFNMNMITNFKDTRGVPLLGQYSEDDLKTYMENQTTEITSGSLPHLLSFQTFDKDRYYVLLEKVIPLIISLTTENRKIIKEQCMQYWYDQMLKFIQTESMKSDEAFEIFLKEICKEQVPHLYALLNSSFIPPLVIEPKLVDTQSVELNRIFPEGKLALYQDLFALKRAKLLTDTRILLPFWYTLPFFSAIVAFFKRIRKPKKTPQTQKPEEKTTEVKATIKDIAVSLGPEFIPAGLSIDEALIKQLDLWNHNINEETRNTITQDVNAFIRDYIRGIQKTLTNSTFNAERIRNLAQTLADTPSLRSIKNKAALRNYIELYILKLVQLYL</sequence>
<dbReference type="Proteomes" id="UP000323594">
    <property type="component" value="Chromosome"/>
</dbReference>
<reference evidence="2" key="2">
    <citation type="submission" date="2015-01" db="EMBL/GenBank/DDBJ databases">
        <authorList>
            <person name="Xiang T."/>
            <person name="Song Y."/>
            <person name="Huang L."/>
            <person name="Wang B."/>
            <person name="Wu P."/>
        </authorList>
    </citation>
    <scope>NUCLEOTIDE SEQUENCE [LARGE SCALE GENOMIC DNA]</scope>
    <source>
        <strain evidence="2">V1</strain>
    </source>
</reference>
<keyword evidence="1" id="KW-0812">Transmembrane</keyword>
<gene>
    <name evidence="3" type="ORF">FUT82_06750</name>
    <name evidence="2" type="ORF">TPHV1_110087</name>
</gene>
<dbReference type="EMBL" id="CP042817">
    <property type="protein sequence ID" value="QEJ97723.1"/>
    <property type="molecule type" value="Genomic_DNA"/>
</dbReference>
<organism evidence="2 4">
    <name type="scientific">Treponema phagedenis</name>
    <dbReference type="NCBI Taxonomy" id="162"/>
    <lineage>
        <taxon>Bacteria</taxon>
        <taxon>Pseudomonadati</taxon>
        <taxon>Spirochaetota</taxon>
        <taxon>Spirochaetia</taxon>
        <taxon>Spirochaetales</taxon>
        <taxon>Treponemataceae</taxon>
        <taxon>Treponema</taxon>
    </lineage>
</organism>
<name>A0A0B7GW28_TREPH</name>
<evidence type="ECO:0000313" key="2">
    <source>
        <dbReference type="EMBL" id="CEM60861.1"/>
    </source>
</evidence>
<dbReference type="AlphaFoldDB" id="A0A0B7GW28"/>